<evidence type="ECO:0000313" key="8">
    <source>
        <dbReference type="Proteomes" id="UP000663870"/>
    </source>
</evidence>
<dbReference type="GO" id="GO:0000993">
    <property type="term" value="F:RNA polymerase II complex binding"/>
    <property type="evidence" value="ECO:0007669"/>
    <property type="project" value="TreeGrafter"/>
</dbReference>
<proteinExistence type="inferred from homology"/>
<evidence type="ECO:0000313" key="6">
    <source>
        <dbReference type="EMBL" id="CAF0802282.1"/>
    </source>
</evidence>
<reference evidence="7" key="1">
    <citation type="submission" date="2021-02" db="EMBL/GenBank/DDBJ databases">
        <authorList>
            <person name="Nowell W R."/>
        </authorList>
    </citation>
    <scope>NUCLEOTIDE SEQUENCE</scope>
</reference>
<dbReference type="AlphaFoldDB" id="A0A814AML6"/>
<evidence type="ECO:0000313" key="7">
    <source>
        <dbReference type="EMBL" id="CAF0915753.1"/>
    </source>
</evidence>
<dbReference type="PANTHER" id="PTHR23188:SF12">
    <property type="entry name" value="RNA POLYMERASE II-ASSOCIATED FACTOR 1 HOMOLOG"/>
    <property type="match status" value="1"/>
</dbReference>
<dbReference type="GO" id="GO:0003682">
    <property type="term" value="F:chromatin binding"/>
    <property type="evidence" value="ECO:0007669"/>
    <property type="project" value="TreeGrafter"/>
</dbReference>
<dbReference type="EMBL" id="CAJNOH010000044">
    <property type="protein sequence ID" value="CAF0802282.1"/>
    <property type="molecule type" value="Genomic_DNA"/>
</dbReference>
<comment type="similarity">
    <text evidence="2">Belongs to the PAF1 family.</text>
</comment>
<dbReference type="Proteomes" id="UP000663854">
    <property type="component" value="Unassembled WGS sequence"/>
</dbReference>
<evidence type="ECO:0000256" key="4">
    <source>
        <dbReference type="ARBA" id="ARBA00023242"/>
    </source>
</evidence>
<comment type="caution">
    <text evidence="7">The sequence shown here is derived from an EMBL/GenBank/DDBJ whole genome shotgun (WGS) entry which is preliminary data.</text>
</comment>
<dbReference type="PANTHER" id="PTHR23188">
    <property type="entry name" value="RNA POLYMERASE II-ASSOCIATED FACTOR 1 HOMOLOG"/>
    <property type="match status" value="1"/>
</dbReference>
<evidence type="ECO:0000256" key="3">
    <source>
        <dbReference type="ARBA" id="ARBA00020462"/>
    </source>
</evidence>
<dbReference type="Pfam" id="PF03985">
    <property type="entry name" value="Paf1"/>
    <property type="match status" value="1"/>
</dbReference>
<feature type="compositionally biased region" description="Low complexity" evidence="5">
    <location>
        <begin position="11"/>
        <end position="25"/>
    </location>
</feature>
<feature type="region of interest" description="Disordered" evidence="5">
    <location>
        <begin position="375"/>
        <end position="451"/>
    </location>
</feature>
<dbReference type="GO" id="GO:0006368">
    <property type="term" value="P:transcription elongation by RNA polymerase II"/>
    <property type="evidence" value="ECO:0007669"/>
    <property type="project" value="InterPro"/>
</dbReference>
<organism evidence="7 8">
    <name type="scientific">Rotaria sordida</name>
    <dbReference type="NCBI Taxonomy" id="392033"/>
    <lineage>
        <taxon>Eukaryota</taxon>
        <taxon>Metazoa</taxon>
        <taxon>Spiralia</taxon>
        <taxon>Gnathifera</taxon>
        <taxon>Rotifera</taxon>
        <taxon>Eurotatoria</taxon>
        <taxon>Bdelloidea</taxon>
        <taxon>Philodinida</taxon>
        <taxon>Philodinidae</taxon>
        <taxon>Rotaria</taxon>
    </lineage>
</organism>
<protein>
    <recommendedName>
        <fullName evidence="3">RNA polymerase II-associated factor 1 homolog</fullName>
    </recommendedName>
</protein>
<comment type="subcellular location">
    <subcellularLocation>
        <location evidence="1">Nucleus</location>
    </subcellularLocation>
</comment>
<keyword evidence="4" id="KW-0539">Nucleus</keyword>
<accession>A0A814AML6</accession>
<dbReference type="GO" id="GO:0016593">
    <property type="term" value="C:Cdc73/Paf1 complex"/>
    <property type="evidence" value="ECO:0007669"/>
    <property type="project" value="InterPro"/>
</dbReference>
<gene>
    <name evidence="7" type="ORF">JXQ802_LOCUS9863</name>
    <name evidence="6" type="ORF">PYM288_LOCUS4670</name>
</gene>
<evidence type="ECO:0000256" key="1">
    <source>
        <dbReference type="ARBA" id="ARBA00004123"/>
    </source>
</evidence>
<keyword evidence="8" id="KW-1185">Reference proteome</keyword>
<feature type="compositionally biased region" description="Acidic residues" evidence="5">
    <location>
        <begin position="435"/>
        <end position="451"/>
    </location>
</feature>
<feature type="compositionally biased region" description="Acidic residues" evidence="5">
    <location>
        <begin position="379"/>
        <end position="427"/>
    </location>
</feature>
<evidence type="ECO:0000256" key="5">
    <source>
        <dbReference type="SAM" id="MobiDB-lite"/>
    </source>
</evidence>
<sequence length="451" mass="52918">MAPPITLPAPTNSNSTSGGSSISTNRLERDAKKHDRRSDLVCRVRYTNVLPDLPFDPKFLRYPFSQDRFVRYKPTSLEKNYRWDLLTEHDVGVEIDLINPDAYVTTRKITEEDEKLLEEETASPANLKRSLLNQRSVPWLRKTEYISTEQSSIKSFLKLGEARSSSAKEKLREESLKYLTKDRLLQMIEEGFETAKVSLEKHYSKPSVVKVEEWPLFPDFDNWKCPFAQVIFDDDPSRKDPTVTGQEQMEEMSEAVIKALIDADNKEYIGYFLPTAETRAKRARDEQDDTDESYDFKLIREYNWNRKDKTMSGFEENYFLSVKDDSIVYNELETRVRLSKRRAAGGGSKPANLRLIQRYRPFLEAEEKIQRKRLKALENEEESETVNGEETEDEIAEHDEEEDQDQEHEQEPEPEQEEEEEEEEEHDEQQHPDEENAEEEEEEEEEEQTSD</sequence>
<dbReference type="EMBL" id="CAJNOL010000184">
    <property type="protein sequence ID" value="CAF0915753.1"/>
    <property type="molecule type" value="Genomic_DNA"/>
</dbReference>
<feature type="region of interest" description="Disordered" evidence="5">
    <location>
        <begin position="1"/>
        <end position="34"/>
    </location>
</feature>
<evidence type="ECO:0000256" key="2">
    <source>
        <dbReference type="ARBA" id="ARBA00007560"/>
    </source>
</evidence>
<name>A0A814AML6_9BILA</name>
<dbReference type="Proteomes" id="UP000663870">
    <property type="component" value="Unassembled WGS sequence"/>
</dbReference>
<dbReference type="InterPro" id="IPR007133">
    <property type="entry name" value="RNA_pol_II-assoc_Paf1"/>
</dbReference>